<evidence type="ECO:0000313" key="2">
    <source>
        <dbReference type="EMBL" id="OIW09440.1"/>
    </source>
</evidence>
<accession>A0A1J7H9C3</accession>
<keyword evidence="3" id="KW-1185">Reference proteome</keyword>
<gene>
    <name evidence="2" type="ORF">TanjilG_07825</name>
</gene>
<name>A0A1J7H9C3_LUPAN</name>
<dbReference type="AlphaFoldDB" id="A0A1J7H9C3"/>
<feature type="region of interest" description="Disordered" evidence="1">
    <location>
        <begin position="42"/>
        <end position="82"/>
    </location>
</feature>
<dbReference type="EMBL" id="CM007366">
    <property type="protein sequence ID" value="OIW09440.1"/>
    <property type="molecule type" value="Genomic_DNA"/>
</dbReference>
<organism evidence="2 3">
    <name type="scientific">Lupinus angustifolius</name>
    <name type="common">Narrow-leaved blue lupine</name>
    <dbReference type="NCBI Taxonomy" id="3871"/>
    <lineage>
        <taxon>Eukaryota</taxon>
        <taxon>Viridiplantae</taxon>
        <taxon>Streptophyta</taxon>
        <taxon>Embryophyta</taxon>
        <taxon>Tracheophyta</taxon>
        <taxon>Spermatophyta</taxon>
        <taxon>Magnoliopsida</taxon>
        <taxon>eudicotyledons</taxon>
        <taxon>Gunneridae</taxon>
        <taxon>Pentapetalae</taxon>
        <taxon>rosids</taxon>
        <taxon>fabids</taxon>
        <taxon>Fabales</taxon>
        <taxon>Fabaceae</taxon>
        <taxon>Papilionoideae</taxon>
        <taxon>50 kb inversion clade</taxon>
        <taxon>genistoids sensu lato</taxon>
        <taxon>core genistoids</taxon>
        <taxon>Genisteae</taxon>
        <taxon>Lupinus</taxon>
    </lineage>
</organism>
<sequence length="82" mass="9097">MTESSSQGSRAKTCQMTESSCPCSCIMTEKHAPNCTSGLCPHIADQDMHAPTTQHGTRNDRDKEELGKESDRANLTRNDRDR</sequence>
<reference evidence="2 3" key="1">
    <citation type="journal article" date="2017" name="Plant Biotechnol. J.">
        <title>A comprehensive draft genome sequence for lupin (Lupinus angustifolius), an emerging health food: insights into plant-microbe interactions and legume evolution.</title>
        <authorList>
            <person name="Hane J.K."/>
            <person name="Ming Y."/>
            <person name="Kamphuis L.G."/>
            <person name="Nelson M.N."/>
            <person name="Garg G."/>
            <person name="Atkins C.A."/>
            <person name="Bayer P.E."/>
            <person name="Bravo A."/>
            <person name="Bringans S."/>
            <person name="Cannon S."/>
            <person name="Edwards D."/>
            <person name="Foley R."/>
            <person name="Gao L.L."/>
            <person name="Harrison M.J."/>
            <person name="Huang W."/>
            <person name="Hurgobin B."/>
            <person name="Li S."/>
            <person name="Liu C.W."/>
            <person name="McGrath A."/>
            <person name="Morahan G."/>
            <person name="Murray J."/>
            <person name="Weller J."/>
            <person name="Jian J."/>
            <person name="Singh K.B."/>
        </authorList>
    </citation>
    <scope>NUCLEOTIDE SEQUENCE [LARGE SCALE GENOMIC DNA]</scope>
    <source>
        <strain evidence="3">cv. Tanjil</strain>
        <tissue evidence="2">Whole plant</tissue>
    </source>
</reference>
<dbReference type="Gramene" id="OIW09440">
    <property type="protein sequence ID" value="OIW09440"/>
    <property type="gene ID" value="TanjilG_07825"/>
</dbReference>
<dbReference type="Proteomes" id="UP000188354">
    <property type="component" value="Chromosome LG06"/>
</dbReference>
<feature type="compositionally biased region" description="Basic and acidic residues" evidence="1">
    <location>
        <begin position="57"/>
        <end position="82"/>
    </location>
</feature>
<evidence type="ECO:0000313" key="3">
    <source>
        <dbReference type="Proteomes" id="UP000188354"/>
    </source>
</evidence>
<proteinExistence type="predicted"/>
<protein>
    <submittedName>
        <fullName evidence="2">Uncharacterized protein</fullName>
    </submittedName>
</protein>
<evidence type="ECO:0000256" key="1">
    <source>
        <dbReference type="SAM" id="MobiDB-lite"/>
    </source>
</evidence>